<dbReference type="SUPFAM" id="SSF51445">
    <property type="entry name" value="(Trans)glycosidases"/>
    <property type="match status" value="1"/>
</dbReference>
<keyword evidence="3" id="KW-0328">Glycosyltransferase</keyword>
<sequence length="789" mass="84630">MPDTVVLDSPPSPADLHTAADCPVAVRQVAAQIINGTRGYGGTIGHAVLLPDSVVRIAAEPDADCPTWRIDVHAAVPQPDGYDKRFQEQDTFDPDCALEMALDVRPAPHGPMLCLYQHKEWWMRPAWCTNPADIPPRTQLVLWRSDERGDLPAAAKTDAPTGVVLAGGKPQQDTDEPAPVATWTAVMAFSGDDIRADLHGDIGPESDGQKSVDGGTSGGNLPSGGNVVGSSVAGIIDPSTISGRFRLNVASNRAGRTALADTVAYVAQGADPYAVIRACVAAGARRSGIATVDRRPLPEALSGFGWCTWDSLGRDVSEAAIIEKMEEFRAKGVPVSWVMIDDGWSRTDREAETLIGLDADPERFPHGLAHTVDLLRERYGVRHVGVWAAFQGYWSGLEPSGQAVALIGAEHLTATSNGCLIPGPGRRRATMFWATWLSLLRDMGIDCVKIDSQSSMSTMTRGVESYGEATIERHAALDRLVETEMGGAIINCMGMAPESYWHRPVSAVTRTSDDFLPHDPASLAEHLLQNAYCSLLMGELYRCDWDMFWTSHPHARTHALMRALSAGPVYCSDAAGRTDPAVLGPLLLNDGRVPRPDTASVPVPSALLADPTCAESAWCVTATCGDWRLLAFVGMNPDQPQRIRLREALRGLPACADGGERWVADREAMTAERLRPGVDEGNAGPLLAYGESRLYYVWSGPRDAAVMPLGLIDKIVAPATVASGAGDDQVSGSAAVTVTLAEPGRFAFLDPDARCVDVRCNGETVPVHRNGALCMADCDDTRVDIRWKA</sequence>
<accession>A0A087AN88</accession>
<keyword evidence="1" id="KW-0119">Carbohydrate metabolism</keyword>
<feature type="compositionally biased region" description="Basic and acidic residues" evidence="2">
    <location>
        <begin position="197"/>
        <end position="210"/>
    </location>
</feature>
<name>A0A087AN88_9BIFI</name>
<keyword evidence="3" id="KW-0808">Transferase</keyword>
<protein>
    <submittedName>
        <fullName evidence="3">Raffinose synthase</fullName>
        <ecNumber evidence="3">2.4.1.82</ecNumber>
    </submittedName>
</protein>
<evidence type="ECO:0000313" key="4">
    <source>
        <dbReference type="Proteomes" id="UP000029046"/>
    </source>
</evidence>
<dbReference type="eggNOG" id="COG3345">
    <property type="taxonomic scope" value="Bacteria"/>
</dbReference>
<evidence type="ECO:0000256" key="1">
    <source>
        <dbReference type="ARBA" id="ARBA00023277"/>
    </source>
</evidence>
<feature type="region of interest" description="Disordered" evidence="2">
    <location>
        <begin position="158"/>
        <end position="177"/>
    </location>
</feature>
<keyword evidence="4" id="KW-1185">Reference proteome</keyword>
<dbReference type="InterPro" id="IPR013785">
    <property type="entry name" value="Aldolase_TIM"/>
</dbReference>
<dbReference type="PANTHER" id="PTHR31268">
    <property type="match status" value="1"/>
</dbReference>
<dbReference type="AlphaFoldDB" id="A0A087AN88"/>
<evidence type="ECO:0000256" key="2">
    <source>
        <dbReference type="SAM" id="MobiDB-lite"/>
    </source>
</evidence>
<dbReference type="GO" id="GO:0047274">
    <property type="term" value="F:galactinol-sucrose galactosyltransferase activity"/>
    <property type="evidence" value="ECO:0007669"/>
    <property type="project" value="UniProtKB-EC"/>
</dbReference>
<feature type="region of interest" description="Disordered" evidence="2">
    <location>
        <begin position="197"/>
        <end position="224"/>
    </location>
</feature>
<comment type="caution">
    <text evidence="3">The sequence shown here is derived from an EMBL/GenBank/DDBJ whole genome shotgun (WGS) entry which is preliminary data.</text>
</comment>
<dbReference type="Proteomes" id="UP000029046">
    <property type="component" value="Unassembled WGS sequence"/>
</dbReference>
<evidence type="ECO:0000313" key="3">
    <source>
        <dbReference type="EMBL" id="KFI60238.1"/>
    </source>
</evidence>
<dbReference type="InterPro" id="IPR017853">
    <property type="entry name" value="GH"/>
</dbReference>
<proteinExistence type="predicted"/>
<gene>
    <name evidence="3" type="ORF">BIGA_1743</name>
</gene>
<dbReference type="InterPro" id="IPR008811">
    <property type="entry name" value="Glycosyl_hydrolases_36"/>
</dbReference>
<organism evidence="3 4">
    <name type="scientific">Bifidobacterium pullorum subsp. gallinarum</name>
    <dbReference type="NCBI Taxonomy" id="78344"/>
    <lineage>
        <taxon>Bacteria</taxon>
        <taxon>Bacillati</taxon>
        <taxon>Actinomycetota</taxon>
        <taxon>Actinomycetes</taxon>
        <taxon>Bifidobacteriales</taxon>
        <taxon>Bifidobacteriaceae</taxon>
        <taxon>Bifidobacterium</taxon>
    </lineage>
</organism>
<dbReference type="Pfam" id="PF05691">
    <property type="entry name" value="Raffinose_syn"/>
    <property type="match status" value="2"/>
</dbReference>
<dbReference type="EMBL" id="JGYX01000006">
    <property type="protein sequence ID" value="KFI60238.1"/>
    <property type="molecule type" value="Genomic_DNA"/>
</dbReference>
<dbReference type="PANTHER" id="PTHR31268:SF32">
    <property type="entry name" value="GALACTINOL--SUCROSE GALACTOSYLTRANSFERASE 2-RELATED"/>
    <property type="match status" value="1"/>
</dbReference>
<reference evidence="3 4" key="1">
    <citation type="submission" date="2014-03" db="EMBL/GenBank/DDBJ databases">
        <title>Genomics of Bifidobacteria.</title>
        <authorList>
            <person name="Ventura M."/>
            <person name="Milani C."/>
            <person name="Lugli G.A."/>
        </authorList>
    </citation>
    <scope>NUCLEOTIDE SEQUENCE [LARGE SCALE GENOMIC DNA]</scope>
    <source>
        <strain evidence="3 4">LMG 11586</strain>
    </source>
</reference>
<dbReference type="EC" id="2.4.1.82" evidence="3"/>
<dbReference type="Gene3D" id="3.20.20.70">
    <property type="entry name" value="Aldolase class I"/>
    <property type="match status" value="1"/>
</dbReference>
<dbReference type="RefSeq" id="WP_051917188.1">
    <property type="nucleotide sequence ID" value="NZ_JGYX01000006.1"/>
</dbReference>